<name>A0A538TLU7_UNCEI</name>
<feature type="domain" description="Tyr recombinase" evidence="3">
    <location>
        <begin position="14"/>
        <end position="113"/>
    </location>
</feature>
<evidence type="ECO:0000259" key="3">
    <source>
        <dbReference type="PROSITE" id="PS51898"/>
    </source>
</evidence>
<reference evidence="4 5" key="1">
    <citation type="journal article" date="2019" name="Nat. Microbiol.">
        <title>Mediterranean grassland soil C-N compound turnover is dependent on rainfall and depth, and is mediated by genomically divergent microorganisms.</title>
        <authorList>
            <person name="Diamond S."/>
            <person name="Andeer P.F."/>
            <person name="Li Z."/>
            <person name="Crits-Christoph A."/>
            <person name="Burstein D."/>
            <person name="Anantharaman K."/>
            <person name="Lane K.R."/>
            <person name="Thomas B.C."/>
            <person name="Pan C."/>
            <person name="Northen T.R."/>
            <person name="Banfield J.F."/>
        </authorList>
    </citation>
    <scope>NUCLEOTIDE SEQUENCE [LARGE SCALE GENOMIC DNA]</scope>
    <source>
        <strain evidence="4">WS_7</strain>
    </source>
</reference>
<accession>A0A538TLU7</accession>
<dbReference type="Proteomes" id="UP000317366">
    <property type="component" value="Unassembled WGS sequence"/>
</dbReference>
<dbReference type="SUPFAM" id="SSF56349">
    <property type="entry name" value="DNA breaking-rejoining enzymes"/>
    <property type="match status" value="1"/>
</dbReference>
<dbReference type="GO" id="GO:0015074">
    <property type="term" value="P:DNA integration"/>
    <property type="evidence" value="ECO:0007669"/>
    <property type="project" value="InterPro"/>
</dbReference>
<keyword evidence="1" id="KW-0233">DNA recombination</keyword>
<dbReference type="Pfam" id="PF00589">
    <property type="entry name" value="Phage_integrase"/>
    <property type="match status" value="1"/>
</dbReference>
<dbReference type="GO" id="GO:0006310">
    <property type="term" value="P:DNA recombination"/>
    <property type="evidence" value="ECO:0007669"/>
    <property type="project" value="UniProtKB-KW"/>
</dbReference>
<proteinExistence type="predicted"/>
<dbReference type="EMBL" id="VBOX01000033">
    <property type="protein sequence ID" value="TMQ64606.1"/>
    <property type="molecule type" value="Genomic_DNA"/>
</dbReference>
<evidence type="ECO:0000256" key="2">
    <source>
        <dbReference type="SAM" id="MobiDB-lite"/>
    </source>
</evidence>
<evidence type="ECO:0000256" key="1">
    <source>
        <dbReference type="ARBA" id="ARBA00023172"/>
    </source>
</evidence>
<dbReference type="Gene3D" id="1.10.443.10">
    <property type="entry name" value="Intergrase catalytic core"/>
    <property type="match status" value="1"/>
</dbReference>
<gene>
    <name evidence="4" type="ORF">E6K77_03675</name>
</gene>
<comment type="caution">
    <text evidence="4">The sequence shown here is derived from an EMBL/GenBank/DDBJ whole genome shotgun (WGS) entry which is preliminary data.</text>
</comment>
<protein>
    <recommendedName>
        <fullName evidence="3">Tyr recombinase domain-containing protein</fullName>
    </recommendedName>
</protein>
<dbReference type="AlphaFoldDB" id="A0A538TLU7"/>
<dbReference type="PROSITE" id="PS51898">
    <property type="entry name" value="TYR_RECOMBINASE"/>
    <property type="match status" value="1"/>
</dbReference>
<evidence type="ECO:0000313" key="5">
    <source>
        <dbReference type="Proteomes" id="UP000317366"/>
    </source>
</evidence>
<dbReference type="InterPro" id="IPR013762">
    <property type="entry name" value="Integrase-like_cat_sf"/>
</dbReference>
<evidence type="ECO:0000313" key="4">
    <source>
        <dbReference type="EMBL" id="TMQ64606.1"/>
    </source>
</evidence>
<sequence>MDLPKGGPMYPKLTAPKTLTKAEQRRLLRAVRAHGSPRDRALLSLALSTGLRLRELAGLNVGDVSAGKAGTAWKIVLDPALTKGKRGGWPTSPPESARRSAPSWRGSAVRRNR</sequence>
<feature type="region of interest" description="Disordered" evidence="2">
    <location>
        <begin position="82"/>
        <end position="113"/>
    </location>
</feature>
<dbReference type="InterPro" id="IPR011010">
    <property type="entry name" value="DNA_brk_join_enz"/>
</dbReference>
<dbReference type="GO" id="GO:0003677">
    <property type="term" value="F:DNA binding"/>
    <property type="evidence" value="ECO:0007669"/>
    <property type="project" value="InterPro"/>
</dbReference>
<dbReference type="InterPro" id="IPR002104">
    <property type="entry name" value="Integrase_catalytic"/>
</dbReference>
<organism evidence="4 5">
    <name type="scientific">Eiseniibacteriota bacterium</name>
    <dbReference type="NCBI Taxonomy" id="2212470"/>
    <lineage>
        <taxon>Bacteria</taxon>
        <taxon>Candidatus Eiseniibacteriota</taxon>
    </lineage>
</organism>